<dbReference type="InterPro" id="IPR013762">
    <property type="entry name" value="Integrase-like_cat_sf"/>
</dbReference>
<sequence length="189" mass="21682">MEFRKPKNKDQRAREHLLPNEVERLIAAAQSMGRHSLRDSTLILLSFRHGLRVGEAVALTWDCVDFAGASIYISRLKNGKPATHPLKGVEIQALQRLQTEYPDSRYVFTNERGGKLTTSAVRKIVTRAGEIARIRNCHPHQLRHACGYFLASKGFDTRAIQDYLGHRSILHTVRYTELAPDRFKDFWQD</sequence>
<name>A0ABT2MZW0_9CYAN</name>
<dbReference type="PANTHER" id="PTHR30349:SF62">
    <property type="entry name" value="TYPE 1 FIMBRIAE REGULATORY PROTEIN FIMB-RELATED"/>
    <property type="match status" value="1"/>
</dbReference>
<evidence type="ECO:0000259" key="5">
    <source>
        <dbReference type="PROSITE" id="PS51898"/>
    </source>
</evidence>
<keyword evidence="2" id="KW-0805">Transcription regulation</keyword>
<evidence type="ECO:0000256" key="4">
    <source>
        <dbReference type="ARBA" id="ARBA00023172"/>
    </source>
</evidence>
<dbReference type="PROSITE" id="PS51898">
    <property type="entry name" value="TYR_RECOMBINASE"/>
    <property type="match status" value="1"/>
</dbReference>
<evidence type="ECO:0000256" key="3">
    <source>
        <dbReference type="ARBA" id="ARBA00023163"/>
    </source>
</evidence>
<dbReference type="SUPFAM" id="SSF56349">
    <property type="entry name" value="DNA breaking-rejoining enzymes"/>
    <property type="match status" value="1"/>
</dbReference>
<gene>
    <name evidence="6" type="ORF">NG799_28280</name>
</gene>
<dbReference type="Pfam" id="PF00589">
    <property type="entry name" value="Phage_integrase"/>
    <property type="match status" value="1"/>
</dbReference>
<protein>
    <submittedName>
        <fullName evidence="6">Tyrosine-type recombinase/integrase</fullName>
    </submittedName>
</protein>
<dbReference type="InterPro" id="IPR050090">
    <property type="entry name" value="Tyrosine_recombinase_XerCD"/>
</dbReference>
<evidence type="ECO:0000313" key="6">
    <source>
        <dbReference type="EMBL" id="MCT7970218.1"/>
    </source>
</evidence>
<dbReference type="Proteomes" id="UP001525890">
    <property type="component" value="Unassembled WGS sequence"/>
</dbReference>
<evidence type="ECO:0000313" key="7">
    <source>
        <dbReference type="Proteomes" id="UP001525890"/>
    </source>
</evidence>
<keyword evidence="3" id="KW-0804">Transcription</keyword>
<proteinExistence type="predicted"/>
<evidence type="ECO:0000256" key="2">
    <source>
        <dbReference type="ARBA" id="ARBA00023015"/>
    </source>
</evidence>
<keyword evidence="4" id="KW-0233">DNA recombination</keyword>
<keyword evidence="7" id="KW-1185">Reference proteome</keyword>
<keyword evidence="1" id="KW-1029">Fimbrium biogenesis</keyword>
<feature type="domain" description="Tyr recombinase" evidence="5">
    <location>
        <begin position="12"/>
        <end position="188"/>
    </location>
</feature>
<dbReference type="InterPro" id="IPR011010">
    <property type="entry name" value="DNA_brk_join_enz"/>
</dbReference>
<dbReference type="EMBL" id="JAMXFF010000081">
    <property type="protein sequence ID" value="MCT7970218.1"/>
    <property type="molecule type" value="Genomic_DNA"/>
</dbReference>
<dbReference type="InterPro" id="IPR002104">
    <property type="entry name" value="Integrase_catalytic"/>
</dbReference>
<dbReference type="RefSeq" id="WP_368009642.1">
    <property type="nucleotide sequence ID" value="NZ_JAMXFF010000081.1"/>
</dbReference>
<comment type="caution">
    <text evidence="6">The sequence shown here is derived from an EMBL/GenBank/DDBJ whole genome shotgun (WGS) entry which is preliminary data.</text>
</comment>
<reference evidence="6 7" key="1">
    <citation type="journal article" date="2022" name="Front. Microbiol.">
        <title>High genomic differentiation and limited gene flow indicate recent cryptic speciation within the genus Laspinema (cyanobacteria).</title>
        <authorList>
            <person name="Stanojkovic A."/>
            <person name="Skoupy S."/>
            <person name="Skaloud P."/>
            <person name="Dvorak P."/>
        </authorList>
    </citation>
    <scope>NUCLEOTIDE SEQUENCE [LARGE SCALE GENOMIC DNA]</scope>
    <source>
        <strain evidence="6 7">D2a</strain>
    </source>
</reference>
<evidence type="ECO:0000256" key="1">
    <source>
        <dbReference type="ARBA" id="ARBA00022558"/>
    </source>
</evidence>
<dbReference type="Gene3D" id="1.10.443.10">
    <property type="entry name" value="Intergrase catalytic core"/>
    <property type="match status" value="1"/>
</dbReference>
<accession>A0ABT2MZW0</accession>
<dbReference type="PANTHER" id="PTHR30349">
    <property type="entry name" value="PHAGE INTEGRASE-RELATED"/>
    <property type="match status" value="1"/>
</dbReference>
<organism evidence="6 7">
    <name type="scientific">Laspinema palackyanum D2a</name>
    <dbReference type="NCBI Taxonomy" id="2953684"/>
    <lineage>
        <taxon>Bacteria</taxon>
        <taxon>Bacillati</taxon>
        <taxon>Cyanobacteriota</taxon>
        <taxon>Cyanophyceae</taxon>
        <taxon>Oscillatoriophycideae</taxon>
        <taxon>Oscillatoriales</taxon>
        <taxon>Laspinemataceae</taxon>
        <taxon>Laspinema</taxon>
        <taxon>Laspinema palackyanum</taxon>
    </lineage>
</organism>